<feature type="transmembrane region" description="Helical" evidence="7">
    <location>
        <begin position="27"/>
        <end position="48"/>
    </location>
</feature>
<organism evidence="9 10">
    <name type="scientific">Carnegiea gigantea</name>
    <dbReference type="NCBI Taxonomy" id="171969"/>
    <lineage>
        <taxon>Eukaryota</taxon>
        <taxon>Viridiplantae</taxon>
        <taxon>Streptophyta</taxon>
        <taxon>Embryophyta</taxon>
        <taxon>Tracheophyta</taxon>
        <taxon>Spermatophyta</taxon>
        <taxon>Magnoliopsida</taxon>
        <taxon>eudicotyledons</taxon>
        <taxon>Gunneridae</taxon>
        <taxon>Pentapetalae</taxon>
        <taxon>Caryophyllales</taxon>
        <taxon>Cactineae</taxon>
        <taxon>Cactaceae</taxon>
        <taxon>Cactoideae</taxon>
        <taxon>Echinocereeae</taxon>
        <taxon>Carnegiea</taxon>
    </lineage>
</organism>
<dbReference type="Gene3D" id="1.20.1250.20">
    <property type="entry name" value="MFS general substrate transporter like domains"/>
    <property type="match status" value="2"/>
</dbReference>
<name>A0A9Q1K3K0_9CARY</name>
<feature type="transmembrane region" description="Helical" evidence="7">
    <location>
        <begin position="284"/>
        <end position="303"/>
    </location>
</feature>
<feature type="domain" description="Major facilitator superfamily (MFS) profile" evidence="8">
    <location>
        <begin position="1"/>
        <end position="396"/>
    </location>
</feature>
<dbReference type="GO" id="GO:0005315">
    <property type="term" value="F:phosphate transmembrane transporter activity"/>
    <property type="evidence" value="ECO:0007669"/>
    <property type="project" value="UniProtKB-ARBA"/>
</dbReference>
<evidence type="ECO:0000256" key="6">
    <source>
        <dbReference type="SAM" id="MobiDB-lite"/>
    </source>
</evidence>
<gene>
    <name evidence="9" type="ORF">Cgig2_019202</name>
</gene>
<feature type="transmembrane region" description="Helical" evidence="7">
    <location>
        <begin position="116"/>
        <end position="142"/>
    </location>
</feature>
<accession>A0A9Q1K3K0</accession>
<comment type="caution">
    <text evidence="9">The sequence shown here is derived from an EMBL/GenBank/DDBJ whole genome shotgun (WGS) entry which is preliminary data.</text>
</comment>
<comment type="similarity">
    <text evidence="5">Belongs to the major facilitator superfamily. Sodium/anion cotransporter (TC 2.A.1.14) family.</text>
</comment>
<dbReference type="Proteomes" id="UP001153076">
    <property type="component" value="Unassembled WGS sequence"/>
</dbReference>
<dbReference type="InterPro" id="IPR036259">
    <property type="entry name" value="MFS_trans_sf"/>
</dbReference>
<sequence>MGTCSRNGNSLYKLVHTCLRKQEHQPLLVPSSFLWGYIFSSVIGGALADKYGGKTVMAWGVSLWSLFTLLTPWAAGHSATTLLVIRALFGLAAGVAFPSMNLILSRWSPIHERSRAVGVSMAGFQLGNVLGLCLTPVVIALIGVSGPFVLFSCLGLLWLSMWVFGVANDPQNSTSISKAELQLIQAGKSDSSVSSDKFPPVALLLSKRPSWAIIFANFTNNWGYLVLLSWMPIYFKTVLNVDLKQAAWFSAVPWGVMAVSSCVAGAASDYLIKAGYPLIVVRKIMQSIGFIGPGLSLLCLNYATTPALASVILTVALSLSSFTQAGYFLNIQDIAPQSAGLLHGISNAAGTLAAIISTIGAGYFVLWFGSFKAFLRLTAMIYFSASIVYNLFAVGDPVIARGRNCTKKELKKTDAHQKIGNIEQQKWERRIHSRNSLTVPKNTAQESSEKTITDIYQQLSEETCDIVEDATYKMPPLGMMMNLSTMIKWAQVKQEKQVVQKSPKTPIKSGQLSVCKHEKNTNP</sequence>
<dbReference type="OrthoDB" id="2250022at2759"/>
<dbReference type="InterPro" id="IPR020846">
    <property type="entry name" value="MFS_dom"/>
</dbReference>
<evidence type="ECO:0000256" key="7">
    <source>
        <dbReference type="SAM" id="Phobius"/>
    </source>
</evidence>
<dbReference type="EMBL" id="JAKOGI010000388">
    <property type="protein sequence ID" value="KAJ8435783.1"/>
    <property type="molecule type" value="Genomic_DNA"/>
</dbReference>
<evidence type="ECO:0000313" key="10">
    <source>
        <dbReference type="Proteomes" id="UP001153076"/>
    </source>
</evidence>
<dbReference type="SUPFAM" id="SSF103473">
    <property type="entry name" value="MFS general substrate transporter"/>
    <property type="match status" value="1"/>
</dbReference>
<evidence type="ECO:0000256" key="4">
    <source>
        <dbReference type="ARBA" id="ARBA00023136"/>
    </source>
</evidence>
<feature type="transmembrane region" description="Helical" evidence="7">
    <location>
        <begin position="55"/>
        <end position="75"/>
    </location>
</feature>
<evidence type="ECO:0000256" key="5">
    <source>
        <dbReference type="ARBA" id="ARBA00024362"/>
    </source>
</evidence>
<dbReference type="GO" id="GO:0016020">
    <property type="term" value="C:membrane"/>
    <property type="evidence" value="ECO:0007669"/>
    <property type="project" value="UniProtKB-SubCell"/>
</dbReference>
<dbReference type="InterPro" id="IPR011701">
    <property type="entry name" value="MFS"/>
</dbReference>
<evidence type="ECO:0000256" key="3">
    <source>
        <dbReference type="ARBA" id="ARBA00022989"/>
    </source>
</evidence>
<keyword evidence="3 7" id="KW-1133">Transmembrane helix</keyword>
<evidence type="ECO:0000256" key="2">
    <source>
        <dbReference type="ARBA" id="ARBA00022692"/>
    </source>
</evidence>
<feature type="transmembrane region" description="Helical" evidence="7">
    <location>
        <begin position="211"/>
        <end position="231"/>
    </location>
</feature>
<feature type="region of interest" description="Disordered" evidence="6">
    <location>
        <begin position="500"/>
        <end position="523"/>
    </location>
</feature>
<protein>
    <recommendedName>
        <fullName evidence="8">Major facilitator superfamily (MFS) profile domain-containing protein</fullName>
    </recommendedName>
</protein>
<feature type="transmembrane region" description="Helical" evidence="7">
    <location>
        <begin position="251"/>
        <end position="272"/>
    </location>
</feature>
<dbReference type="FunFam" id="1.20.1250.20:FF:000058">
    <property type="entry name" value="ascorbate transporter, chloroplastic isoform X1"/>
    <property type="match status" value="1"/>
</dbReference>
<evidence type="ECO:0000313" key="9">
    <source>
        <dbReference type="EMBL" id="KAJ8435783.1"/>
    </source>
</evidence>
<dbReference type="PANTHER" id="PTHR11662">
    <property type="entry name" value="SOLUTE CARRIER FAMILY 17"/>
    <property type="match status" value="1"/>
</dbReference>
<keyword evidence="10" id="KW-1185">Reference proteome</keyword>
<dbReference type="InterPro" id="IPR050382">
    <property type="entry name" value="MFS_Na/Anion_cotransporter"/>
</dbReference>
<dbReference type="PANTHER" id="PTHR11662:SF399">
    <property type="entry name" value="FI19708P1-RELATED"/>
    <property type="match status" value="1"/>
</dbReference>
<feature type="transmembrane region" description="Helical" evidence="7">
    <location>
        <begin position="374"/>
        <end position="394"/>
    </location>
</feature>
<comment type="subcellular location">
    <subcellularLocation>
        <location evidence="1">Membrane</location>
        <topology evidence="1">Multi-pass membrane protein</topology>
    </subcellularLocation>
</comment>
<feature type="transmembrane region" description="Helical" evidence="7">
    <location>
        <begin position="148"/>
        <end position="167"/>
    </location>
</feature>
<reference evidence="9" key="1">
    <citation type="submission" date="2022-04" db="EMBL/GenBank/DDBJ databases">
        <title>Carnegiea gigantea Genome sequencing and assembly v2.</title>
        <authorList>
            <person name="Copetti D."/>
            <person name="Sanderson M.J."/>
            <person name="Burquez A."/>
            <person name="Wojciechowski M.F."/>
        </authorList>
    </citation>
    <scope>NUCLEOTIDE SEQUENCE</scope>
    <source>
        <strain evidence="9">SGP5-SGP5p</strain>
        <tissue evidence="9">Aerial part</tissue>
    </source>
</reference>
<dbReference type="CDD" id="cd17380">
    <property type="entry name" value="MFS_SLC17A9_like"/>
    <property type="match status" value="1"/>
</dbReference>
<evidence type="ECO:0000256" key="1">
    <source>
        <dbReference type="ARBA" id="ARBA00004141"/>
    </source>
</evidence>
<keyword evidence="4 7" id="KW-0472">Membrane</keyword>
<dbReference type="PROSITE" id="PS50850">
    <property type="entry name" value="MFS"/>
    <property type="match status" value="1"/>
</dbReference>
<dbReference type="GO" id="GO:0009536">
    <property type="term" value="C:plastid"/>
    <property type="evidence" value="ECO:0007669"/>
    <property type="project" value="TreeGrafter"/>
</dbReference>
<evidence type="ECO:0000259" key="8">
    <source>
        <dbReference type="PROSITE" id="PS50850"/>
    </source>
</evidence>
<keyword evidence="2 7" id="KW-0812">Transmembrane</keyword>
<dbReference type="AlphaFoldDB" id="A0A9Q1K3K0"/>
<dbReference type="Pfam" id="PF07690">
    <property type="entry name" value="MFS_1"/>
    <property type="match status" value="1"/>
</dbReference>
<feature type="transmembrane region" description="Helical" evidence="7">
    <location>
        <begin position="341"/>
        <end position="368"/>
    </location>
</feature>
<proteinExistence type="inferred from homology"/>
<feature type="transmembrane region" description="Helical" evidence="7">
    <location>
        <begin position="81"/>
        <end position="104"/>
    </location>
</feature>
<dbReference type="InterPro" id="IPR044777">
    <property type="entry name" value="SLC17A9-like"/>
</dbReference>
<feature type="transmembrane region" description="Helical" evidence="7">
    <location>
        <begin position="309"/>
        <end position="329"/>
    </location>
</feature>